<dbReference type="EMBL" id="CM043023">
    <property type="protein sequence ID" value="KAI4455603.1"/>
    <property type="molecule type" value="Genomic_DNA"/>
</dbReference>
<sequence length="172" mass="18849">MKVSIAAQVFSHSVVAVINVFIEAGTGPGREVLGASALGTVKLLKFVDNMFDSVNGSRLYQIGGKTLRCAMLQQCGHHAFFEEVPPSLTNLLVTLYGLEDIFNNLEAENVSLIKLRNVNQDPVENFFGKLRLSGARNVNPTTVQFKNHYKSLIINNLTSKHSINANSKDDVS</sequence>
<comment type="caution">
    <text evidence="1">The sequence shown here is derived from an EMBL/GenBank/DDBJ whole genome shotgun (WGS) entry which is preliminary data.</text>
</comment>
<evidence type="ECO:0000313" key="2">
    <source>
        <dbReference type="Proteomes" id="UP001056778"/>
    </source>
</evidence>
<dbReference type="Proteomes" id="UP001056778">
    <property type="component" value="Chromosome 9"/>
</dbReference>
<accession>A0ACB9SKF3</accession>
<name>A0ACB9SKF3_HOLOL</name>
<protein>
    <submittedName>
        <fullName evidence="1">Madf domain transcription factor</fullName>
    </submittedName>
</protein>
<reference evidence="1" key="1">
    <citation type="submission" date="2022-04" db="EMBL/GenBank/DDBJ databases">
        <title>Chromosome-scale genome assembly of Holotrichia oblita Faldermann.</title>
        <authorList>
            <person name="Rongchong L."/>
        </authorList>
    </citation>
    <scope>NUCLEOTIDE SEQUENCE</scope>
    <source>
        <strain evidence="1">81SQS9</strain>
    </source>
</reference>
<keyword evidence="2" id="KW-1185">Reference proteome</keyword>
<organism evidence="1 2">
    <name type="scientific">Holotrichia oblita</name>
    <name type="common">Chafer beetle</name>
    <dbReference type="NCBI Taxonomy" id="644536"/>
    <lineage>
        <taxon>Eukaryota</taxon>
        <taxon>Metazoa</taxon>
        <taxon>Ecdysozoa</taxon>
        <taxon>Arthropoda</taxon>
        <taxon>Hexapoda</taxon>
        <taxon>Insecta</taxon>
        <taxon>Pterygota</taxon>
        <taxon>Neoptera</taxon>
        <taxon>Endopterygota</taxon>
        <taxon>Coleoptera</taxon>
        <taxon>Polyphaga</taxon>
        <taxon>Scarabaeiformia</taxon>
        <taxon>Scarabaeidae</taxon>
        <taxon>Melolonthinae</taxon>
        <taxon>Holotrichia</taxon>
    </lineage>
</organism>
<gene>
    <name evidence="1" type="ORF">MML48_9g00005390</name>
</gene>
<evidence type="ECO:0000313" key="1">
    <source>
        <dbReference type="EMBL" id="KAI4455603.1"/>
    </source>
</evidence>
<proteinExistence type="predicted"/>